<evidence type="ECO:0000313" key="3">
    <source>
        <dbReference type="Proteomes" id="UP001239213"/>
    </source>
</evidence>
<gene>
    <name evidence="2" type="ORF">CCUS01_12692</name>
</gene>
<evidence type="ECO:0000256" key="1">
    <source>
        <dbReference type="SAM" id="MobiDB-lite"/>
    </source>
</evidence>
<dbReference type="AlphaFoldDB" id="A0AAI9TTU3"/>
<accession>A0AAI9TTU3</accession>
<organism evidence="2 3">
    <name type="scientific">Colletotrichum cuscutae</name>
    <dbReference type="NCBI Taxonomy" id="1209917"/>
    <lineage>
        <taxon>Eukaryota</taxon>
        <taxon>Fungi</taxon>
        <taxon>Dikarya</taxon>
        <taxon>Ascomycota</taxon>
        <taxon>Pezizomycotina</taxon>
        <taxon>Sordariomycetes</taxon>
        <taxon>Hypocreomycetidae</taxon>
        <taxon>Glomerellales</taxon>
        <taxon>Glomerellaceae</taxon>
        <taxon>Colletotrichum</taxon>
        <taxon>Colletotrichum acutatum species complex</taxon>
    </lineage>
</organism>
<name>A0AAI9TTU3_9PEZI</name>
<protein>
    <submittedName>
        <fullName evidence="2">Uncharacterized protein</fullName>
    </submittedName>
</protein>
<dbReference type="Proteomes" id="UP001239213">
    <property type="component" value="Unassembled WGS sequence"/>
</dbReference>
<feature type="region of interest" description="Disordered" evidence="1">
    <location>
        <begin position="89"/>
        <end position="126"/>
    </location>
</feature>
<sequence>MLLTLDTGSIFGYLCIVGAVRISMYLKSKTKSIQCKQGEQVSPPNCCFFPQEEARYVLGGEISPHPHQLQGLVAPPYLYPRLFGELGTNLRGSEQQPEPPNLRQRQHDCRITEEEEEEEEGEEDLVVEHGEISSKQGAEEYQLSTLSKVKRTCFWVLSVGRLFLFLTLHIHCSVPRSLGIINIRKVGIPYYQFTDGLERKRYLERGTCWNRHLT</sequence>
<feature type="compositionally biased region" description="Acidic residues" evidence="1">
    <location>
        <begin position="113"/>
        <end position="125"/>
    </location>
</feature>
<comment type="caution">
    <text evidence="2">The sequence shown here is derived from an EMBL/GenBank/DDBJ whole genome shotgun (WGS) entry which is preliminary data.</text>
</comment>
<dbReference type="EMBL" id="MPDP01000324">
    <property type="protein sequence ID" value="KAK1445365.1"/>
    <property type="molecule type" value="Genomic_DNA"/>
</dbReference>
<proteinExistence type="predicted"/>
<reference evidence="2" key="1">
    <citation type="submission" date="2016-11" db="EMBL/GenBank/DDBJ databases">
        <title>The genome sequence of Colletotrichum cuscutae.</title>
        <authorList>
            <person name="Baroncelli R."/>
        </authorList>
    </citation>
    <scope>NUCLEOTIDE SEQUENCE</scope>
    <source>
        <strain evidence="2">IMI 304802</strain>
    </source>
</reference>
<keyword evidence="3" id="KW-1185">Reference proteome</keyword>
<evidence type="ECO:0000313" key="2">
    <source>
        <dbReference type="EMBL" id="KAK1445365.1"/>
    </source>
</evidence>